<name>A0A191V5T2_9ACTN</name>
<protein>
    <submittedName>
        <fullName evidence="2">Sugar phosphate isomerase</fullName>
    </submittedName>
</protein>
<organism evidence="2 3">
    <name type="scientific">Streptomyces parvulus</name>
    <dbReference type="NCBI Taxonomy" id="146923"/>
    <lineage>
        <taxon>Bacteria</taxon>
        <taxon>Bacillati</taxon>
        <taxon>Actinomycetota</taxon>
        <taxon>Actinomycetes</taxon>
        <taxon>Kitasatosporales</taxon>
        <taxon>Streptomycetaceae</taxon>
        <taxon>Streptomyces</taxon>
    </lineage>
</organism>
<dbReference type="NCBIfam" id="NF035938">
    <property type="entry name" value="EboA_domain"/>
    <property type="match status" value="1"/>
</dbReference>
<accession>A0A191V5T2</accession>
<dbReference type="AlphaFoldDB" id="A0A191V5T2"/>
<feature type="region of interest" description="Disordered" evidence="1">
    <location>
        <begin position="1"/>
        <end position="33"/>
    </location>
</feature>
<sequence length="244" mass="25555">MSQQRATHATPTQGADGDPAGQGRRGTDPAHPVPADLRAALTAELGGAARAWLDQALDEAAAHPGTHGPISVWELRLAEAGRRCGPAHADAARVLVLHAARADTEALSRVYSQGTADERRAVLHALPHLVPGPDALPLVEDALRTNDTRLVAAALGPYAARHLDAHQWRHAVLKCLFTGVAVDRVTDLADRARGDGELARMLTGYAAERTAAGRTVPEDLHRVLALTGSEPPAPGNAGPHGKES</sequence>
<dbReference type="InterPro" id="IPR047715">
    <property type="entry name" value="EboA_dom"/>
</dbReference>
<dbReference type="Proteomes" id="UP000078468">
    <property type="component" value="Chromosome"/>
</dbReference>
<dbReference type="RefSeq" id="WP_064730696.1">
    <property type="nucleotide sequence ID" value="NZ_BMRX01000007.1"/>
</dbReference>
<keyword evidence="2" id="KW-0413">Isomerase</keyword>
<evidence type="ECO:0000313" key="2">
    <source>
        <dbReference type="EMBL" id="ANJ10376.1"/>
    </source>
</evidence>
<reference evidence="2 3" key="1">
    <citation type="submission" date="2016-05" db="EMBL/GenBank/DDBJ databases">
        <title>Non-Contiguous Finished Genome Sequence of Streptomyces parvulus 2297 Integrated Site-Specifically with Actinophage R4.</title>
        <authorList>
            <person name="Nishizawa T."/>
            <person name="Miura T."/>
            <person name="Harada C."/>
            <person name="Guo Y."/>
            <person name="Narisawa K."/>
            <person name="Ohta H."/>
            <person name="Takahashi H."/>
            <person name="Shirai M."/>
        </authorList>
    </citation>
    <scope>NUCLEOTIDE SEQUENCE [LARGE SCALE GENOMIC DNA]</scope>
    <source>
        <strain evidence="2 3">2297</strain>
    </source>
</reference>
<dbReference type="GeneID" id="91308628"/>
<feature type="compositionally biased region" description="Polar residues" evidence="1">
    <location>
        <begin position="1"/>
        <end position="13"/>
    </location>
</feature>
<evidence type="ECO:0000313" key="3">
    <source>
        <dbReference type="Proteomes" id="UP000078468"/>
    </source>
</evidence>
<dbReference type="GO" id="GO:0016853">
    <property type="term" value="F:isomerase activity"/>
    <property type="evidence" value="ECO:0007669"/>
    <property type="project" value="UniProtKB-KW"/>
</dbReference>
<evidence type="ECO:0000256" key="1">
    <source>
        <dbReference type="SAM" id="MobiDB-lite"/>
    </source>
</evidence>
<dbReference type="KEGG" id="spav:Spa2297_27385"/>
<proteinExistence type="predicted"/>
<gene>
    <name evidence="2" type="ORF">Spa2297_27385</name>
</gene>
<dbReference type="EMBL" id="CP015866">
    <property type="protein sequence ID" value="ANJ10376.1"/>
    <property type="molecule type" value="Genomic_DNA"/>
</dbReference>